<reference evidence="1 2" key="1">
    <citation type="journal article" date="2015" name="Phytopathology">
        <title>Genomes of Candidatus Liberibacter solanacearum haplotype A from New Zealand and the USA suggest significant genome plasticity in the species.</title>
        <authorList>
            <person name="Thompson S.M."/>
            <person name="Johnson C.P."/>
            <person name="Lu A.Y."/>
            <person name="Frampton R.A."/>
            <person name="Sullivan K.L."/>
            <person name="Fiers M.W."/>
            <person name="Crowhurst R.N."/>
            <person name="Pitman A.R."/>
            <person name="Scott I."/>
            <person name="Gudmestad N.C."/>
            <person name="Smith G.R."/>
        </authorList>
    </citation>
    <scope>NUCLEOTIDE SEQUENCE [LARGE SCALE GENOMIC DNA]</scope>
    <source>
        <strain evidence="1 2">LsoNZ1</strain>
    </source>
</reference>
<proteinExistence type="predicted"/>
<keyword evidence="2" id="KW-1185">Reference proteome</keyword>
<dbReference type="PATRIC" id="fig|556287.9.peg.150"/>
<dbReference type="Proteomes" id="UP000033731">
    <property type="component" value="Unassembled WGS sequence"/>
</dbReference>
<gene>
    <name evidence="1" type="ORF">DJ66_0144</name>
</gene>
<comment type="caution">
    <text evidence="1">The sequence shown here is derived from an EMBL/GenBank/DDBJ whole genome shotgun (WGS) entry which is preliminary data.</text>
</comment>
<accession>A0A0F4VM27</accession>
<dbReference type="AlphaFoldDB" id="A0A0F4VM27"/>
<sequence length="38" mass="4292">MVSIDFLPMHLVILKEESVNITSSKTMVHSAIAFNLFK</sequence>
<evidence type="ECO:0000313" key="1">
    <source>
        <dbReference type="EMBL" id="KJZ82536.1"/>
    </source>
</evidence>
<name>A0A0F4VM27_9HYPH</name>
<protein>
    <submittedName>
        <fullName evidence="1">Uncharacterized protein</fullName>
    </submittedName>
</protein>
<evidence type="ECO:0000313" key="2">
    <source>
        <dbReference type="Proteomes" id="UP000033731"/>
    </source>
</evidence>
<organism evidence="1 2">
    <name type="scientific">Candidatus Liberibacter solanacearum</name>
    <dbReference type="NCBI Taxonomy" id="556287"/>
    <lineage>
        <taxon>Bacteria</taxon>
        <taxon>Pseudomonadati</taxon>
        <taxon>Pseudomonadota</taxon>
        <taxon>Alphaproteobacteria</taxon>
        <taxon>Hyphomicrobiales</taxon>
        <taxon>Rhizobiaceae</taxon>
        <taxon>Liberibacter</taxon>
    </lineage>
</organism>
<dbReference type="EMBL" id="JMTK01000001">
    <property type="protein sequence ID" value="KJZ82536.1"/>
    <property type="molecule type" value="Genomic_DNA"/>
</dbReference>